<gene>
    <name evidence="2" type="ORF">RRG08_057519</name>
</gene>
<dbReference type="EMBL" id="JAWDGP010000617">
    <property type="protein sequence ID" value="KAK3798910.1"/>
    <property type="molecule type" value="Genomic_DNA"/>
</dbReference>
<evidence type="ECO:0000313" key="2">
    <source>
        <dbReference type="EMBL" id="KAK3798910.1"/>
    </source>
</evidence>
<feature type="region of interest" description="Disordered" evidence="1">
    <location>
        <begin position="189"/>
        <end position="215"/>
    </location>
</feature>
<comment type="caution">
    <text evidence="2">The sequence shown here is derived from an EMBL/GenBank/DDBJ whole genome shotgun (WGS) entry which is preliminary data.</text>
</comment>
<accession>A0AAE1B488</accession>
<keyword evidence="3" id="KW-1185">Reference proteome</keyword>
<proteinExistence type="predicted"/>
<evidence type="ECO:0008006" key="4">
    <source>
        <dbReference type="Google" id="ProtNLM"/>
    </source>
</evidence>
<sequence>MYEVDSAELNTEELKPAVCVMTEPKAQSLFFRSIDGDLLCHLSLLLVRDAHLKFKHADVNQMVSTLRNQYWVIGFSVLAKIVKAECLPCKRLDAKACQEPIAPLMEARLKQAPPFHVVGTDFAGPIYYSSLETINSQKELMEKQLIQFWNRWQNEYLKQLPLPKRRDKCGKLERIHDLELHAHPVLDMPELGNGQVSTTRCGRQSEAPDRFMITQ</sequence>
<organism evidence="2 3">
    <name type="scientific">Elysia crispata</name>
    <name type="common">lettuce slug</name>
    <dbReference type="NCBI Taxonomy" id="231223"/>
    <lineage>
        <taxon>Eukaryota</taxon>
        <taxon>Metazoa</taxon>
        <taxon>Spiralia</taxon>
        <taxon>Lophotrochozoa</taxon>
        <taxon>Mollusca</taxon>
        <taxon>Gastropoda</taxon>
        <taxon>Heterobranchia</taxon>
        <taxon>Euthyneura</taxon>
        <taxon>Panpulmonata</taxon>
        <taxon>Sacoglossa</taxon>
        <taxon>Placobranchoidea</taxon>
        <taxon>Plakobranchidae</taxon>
        <taxon>Elysia</taxon>
    </lineage>
</organism>
<reference evidence="2" key="1">
    <citation type="journal article" date="2023" name="G3 (Bethesda)">
        <title>A reference genome for the long-term kleptoplast-retaining sea slug Elysia crispata morphotype clarki.</title>
        <authorList>
            <person name="Eastman K.E."/>
            <person name="Pendleton A.L."/>
            <person name="Shaikh M.A."/>
            <person name="Suttiyut T."/>
            <person name="Ogas R."/>
            <person name="Tomko P."/>
            <person name="Gavelis G."/>
            <person name="Widhalm J.R."/>
            <person name="Wisecaver J.H."/>
        </authorList>
    </citation>
    <scope>NUCLEOTIDE SEQUENCE</scope>
    <source>
        <strain evidence="2">ECLA1</strain>
    </source>
</reference>
<dbReference type="PANTHER" id="PTHR47331">
    <property type="entry name" value="PHD-TYPE DOMAIN-CONTAINING PROTEIN"/>
    <property type="match status" value="1"/>
</dbReference>
<name>A0AAE1B488_9GAST</name>
<evidence type="ECO:0000256" key="1">
    <source>
        <dbReference type="SAM" id="MobiDB-lite"/>
    </source>
</evidence>
<protein>
    <recommendedName>
        <fullName evidence="4">DUF5641 domain-containing protein</fullName>
    </recommendedName>
</protein>
<evidence type="ECO:0000313" key="3">
    <source>
        <dbReference type="Proteomes" id="UP001283361"/>
    </source>
</evidence>
<dbReference type="AlphaFoldDB" id="A0AAE1B488"/>
<dbReference type="Proteomes" id="UP001283361">
    <property type="component" value="Unassembled WGS sequence"/>
</dbReference>